<evidence type="ECO:0000313" key="2">
    <source>
        <dbReference type="Proteomes" id="UP000578112"/>
    </source>
</evidence>
<dbReference type="Proteomes" id="UP000578112">
    <property type="component" value="Unassembled WGS sequence"/>
</dbReference>
<dbReference type="EMBL" id="JACHNH010000001">
    <property type="protein sequence ID" value="MBB4766263.1"/>
    <property type="molecule type" value="Genomic_DNA"/>
</dbReference>
<comment type="caution">
    <text evidence="1">The sequence shown here is derived from an EMBL/GenBank/DDBJ whole genome shotgun (WGS) entry which is preliminary data.</text>
</comment>
<dbReference type="RefSeq" id="WP_184997401.1">
    <property type="nucleotide sequence ID" value="NZ_BOMK01000044.1"/>
</dbReference>
<name>A0A7W7I4U8_9ACTN</name>
<reference evidence="1 2" key="1">
    <citation type="submission" date="2020-08" db="EMBL/GenBank/DDBJ databases">
        <title>Sequencing the genomes of 1000 actinobacteria strains.</title>
        <authorList>
            <person name="Klenk H.-P."/>
        </authorList>
    </citation>
    <scope>NUCLEOTIDE SEQUENCE [LARGE SCALE GENOMIC DNA]</scope>
    <source>
        <strain evidence="1 2">DSM 43149</strain>
    </source>
</reference>
<proteinExistence type="predicted"/>
<evidence type="ECO:0000313" key="1">
    <source>
        <dbReference type="EMBL" id="MBB4766263.1"/>
    </source>
</evidence>
<accession>A0A7W7I4U8</accession>
<dbReference type="AlphaFoldDB" id="A0A7W7I4U8"/>
<organism evidence="1 2">
    <name type="scientific">Actinoplanes digitatis</name>
    <dbReference type="NCBI Taxonomy" id="1868"/>
    <lineage>
        <taxon>Bacteria</taxon>
        <taxon>Bacillati</taxon>
        <taxon>Actinomycetota</taxon>
        <taxon>Actinomycetes</taxon>
        <taxon>Micromonosporales</taxon>
        <taxon>Micromonosporaceae</taxon>
        <taxon>Actinoplanes</taxon>
    </lineage>
</organism>
<dbReference type="InterPro" id="IPR026337">
    <property type="entry name" value="AKG_HExxH"/>
</dbReference>
<gene>
    <name evidence="1" type="ORF">BJ971_006819</name>
</gene>
<protein>
    <recommendedName>
        <fullName evidence="3">HEXXH motif domain-containing protein</fullName>
    </recommendedName>
</protein>
<keyword evidence="2" id="KW-1185">Reference proteome</keyword>
<sequence length="488" mass="51907">MTRSGIAGARPHRLSDGAFAALGAGRPDAATVGELRRAQLSRHMLLLREIAATAPTPGFASLVAQERADPPRVREMLARPLTGVWAASYLSALRLGSLPEEAGAGYLADLAAAPGRAGRLLTATHDGLSISVRVEDQDPLRSRLGLTPAARLTDAQAARWQELFAGAWRLLAGRLRPQAEVLAAVLDCIVPVEADPDARGISATSADAFGAVAMSEPADATALAVGLLHETQHSVLNAVNYLFDLHEEPDALGYSPWRDDPRPASGILHGAYAYLNVARFRRARDGDPLAAFEFARWRSAVVTAADELLGRGRLTAAGTRFVTALRAEALPWLDEPVAPEVARLAAGANADHRLRWRLRNLRVDPADARALAAAWRRGDSPPRVASHLREQPRRALEASARLDLAHAVLRGEPVYGTGGDLAYVRGERDAAVHAYARGLMGDPGDDAAWAGLVLTGGLSAEPEVLAAAYRALGDRNVDPITLATWLSS</sequence>
<dbReference type="NCBIfam" id="TIGR04267">
    <property type="entry name" value="mod_HExxH"/>
    <property type="match status" value="1"/>
</dbReference>
<evidence type="ECO:0008006" key="3">
    <source>
        <dbReference type="Google" id="ProtNLM"/>
    </source>
</evidence>